<sequence>MDKNTAIREAELRRIEASLVAMHKAEQALTKEKRSEVGPLTQWNS</sequence>
<evidence type="ECO:0000313" key="1">
    <source>
        <dbReference type="EMBL" id="CAX32270.1"/>
    </source>
</evidence>
<accession>B9ESC6</accession>
<dbReference type="KEGG" id="pmt:PMT_2749"/>
<protein>
    <submittedName>
        <fullName evidence="1">Uncharacterized protein</fullName>
    </submittedName>
</protein>
<dbReference type="HOGENOM" id="CLU_3220593_0_0_3"/>
<dbReference type="Proteomes" id="UP000001423">
    <property type="component" value="Chromosome"/>
</dbReference>
<dbReference type="EMBL" id="BX548175">
    <property type="protein sequence ID" value="CAX32270.1"/>
    <property type="molecule type" value="Genomic_DNA"/>
</dbReference>
<dbReference type="AlphaFoldDB" id="B9ESC6"/>
<keyword evidence="2" id="KW-1185">Reference proteome</keyword>
<name>B9ESC6_PROMM</name>
<gene>
    <name evidence="1" type="ordered locus">PMT_2749</name>
</gene>
<dbReference type="eggNOG" id="ENOG50322TV">
    <property type="taxonomic scope" value="Bacteria"/>
</dbReference>
<organism evidence="1 2">
    <name type="scientific">Prochlorococcus marinus (strain MIT 9313)</name>
    <dbReference type="NCBI Taxonomy" id="74547"/>
    <lineage>
        <taxon>Bacteria</taxon>
        <taxon>Bacillati</taxon>
        <taxon>Cyanobacteriota</taxon>
        <taxon>Cyanophyceae</taxon>
        <taxon>Synechococcales</taxon>
        <taxon>Prochlorococcaceae</taxon>
        <taxon>Prochlorococcus</taxon>
    </lineage>
</organism>
<evidence type="ECO:0000313" key="2">
    <source>
        <dbReference type="Proteomes" id="UP000001423"/>
    </source>
</evidence>
<reference evidence="1 2" key="1">
    <citation type="journal article" date="2003" name="Nature">
        <title>Genome divergence in two Prochlorococcus ecotypes reflects oceanic niche differentiation.</title>
        <authorList>
            <person name="Rocap G."/>
            <person name="Larimer F.W."/>
            <person name="Lamerdin J.E."/>
            <person name="Malfatti S."/>
            <person name="Chain P."/>
            <person name="Ahlgren N.A."/>
            <person name="Arellano A."/>
            <person name="Coleman M."/>
            <person name="Hauser L."/>
            <person name="Hess W.R."/>
            <person name="Johnson Z.I."/>
            <person name="Land M.L."/>
            <person name="Lindell D."/>
            <person name="Post A.F."/>
            <person name="Regala W."/>
            <person name="Shah M."/>
            <person name="Shaw S.L."/>
            <person name="Steglich C."/>
            <person name="Sullivan M.B."/>
            <person name="Ting C.S."/>
            <person name="Tolonen A."/>
            <person name="Webb E.A."/>
            <person name="Zinser E.R."/>
            <person name="Chisholm S.W."/>
        </authorList>
    </citation>
    <scope>NUCLEOTIDE SEQUENCE [LARGE SCALE GENOMIC DNA]</scope>
    <source>
        <strain evidence="2">MIT 9313</strain>
    </source>
</reference>
<proteinExistence type="predicted"/>